<dbReference type="EMBL" id="BPLR01000804">
    <property type="protein sequence ID" value="GIY97593.1"/>
    <property type="molecule type" value="Genomic_DNA"/>
</dbReference>
<dbReference type="InterPro" id="IPR003961">
    <property type="entry name" value="FN3_dom"/>
</dbReference>
<dbReference type="InterPro" id="IPR011009">
    <property type="entry name" value="Kinase-like_dom_sf"/>
</dbReference>
<dbReference type="Gene3D" id="1.10.510.10">
    <property type="entry name" value="Transferase(Phosphotransferase) domain 1"/>
    <property type="match status" value="1"/>
</dbReference>
<dbReference type="Pfam" id="PF00041">
    <property type="entry name" value="fn3"/>
    <property type="match status" value="1"/>
</dbReference>
<dbReference type="FunFam" id="3.30.200.20:FF:000315">
    <property type="entry name" value="Calcium-dependent protein kinase 3"/>
    <property type="match status" value="1"/>
</dbReference>
<evidence type="ECO:0000256" key="3">
    <source>
        <dbReference type="ARBA" id="ARBA00022741"/>
    </source>
</evidence>
<dbReference type="Proteomes" id="UP001054945">
    <property type="component" value="Unassembled WGS sequence"/>
</dbReference>
<dbReference type="PRINTS" id="PR00014">
    <property type="entry name" value="FNTYPEIII"/>
</dbReference>
<comment type="similarity">
    <text evidence="7">Belongs to the protein kinase superfamily.</text>
</comment>
<gene>
    <name evidence="11" type="primary">Mylk</name>
    <name evidence="11" type="ORF">CEXT_236891</name>
</gene>
<keyword evidence="1 7" id="KW-0723">Serine/threonine-protein kinase</keyword>
<evidence type="ECO:0000256" key="5">
    <source>
        <dbReference type="ARBA" id="ARBA00022840"/>
    </source>
</evidence>
<dbReference type="InterPro" id="IPR036179">
    <property type="entry name" value="Ig-like_dom_sf"/>
</dbReference>
<dbReference type="PROSITE" id="PS00107">
    <property type="entry name" value="PROTEIN_KINASE_ATP"/>
    <property type="match status" value="1"/>
</dbReference>
<dbReference type="InterPro" id="IPR017441">
    <property type="entry name" value="Protein_kinase_ATP_BS"/>
</dbReference>
<protein>
    <submittedName>
        <fullName evidence="11">Myosin light chain kinase, smooth muscle</fullName>
    </submittedName>
</protein>
<keyword evidence="2" id="KW-0808">Transferase</keyword>
<comment type="caution">
    <text evidence="11">The sequence shown here is derived from an EMBL/GenBank/DDBJ whole genome shotgun (WGS) entry which is preliminary data.</text>
</comment>
<evidence type="ECO:0000256" key="4">
    <source>
        <dbReference type="ARBA" id="ARBA00022777"/>
    </source>
</evidence>
<keyword evidence="3 6" id="KW-0547">Nucleotide-binding</keyword>
<name>A0AAV4XV25_CAEEX</name>
<evidence type="ECO:0000259" key="10">
    <source>
        <dbReference type="PROSITE" id="PS50853"/>
    </source>
</evidence>
<dbReference type="PROSITE" id="PS50853">
    <property type="entry name" value="FN3"/>
    <property type="match status" value="1"/>
</dbReference>
<feature type="domain" description="Fibronectin type-III" evidence="10">
    <location>
        <begin position="69"/>
        <end position="162"/>
    </location>
</feature>
<dbReference type="SUPFAM" id="SSF48726">
    <property type="entry name" value="Immunoglobulin"/>
    <property type="match status" value="1"/>
</dbReference>
<dbReference type="InterPro" id="IPR000719">
    <property type="entry name" value="Prot_kinase_dom"/>
</dbReference>
<keyword evidence="5 6" id="KW-0067">ATP-binding</keyword>
<dbReference type="GO" id="GO:0035556">
    <property type="term" value="P:intracellular signal transduction"/>
    <property type="evidence" value="ECO:0007669"/>
    <property type="project" value="TreeGrafter"/>
</dbReference>
<dbReference type="Gene3D" id="2.60.40.10">
    <property type="entry name" value="Immunoglobulins"/>
    <property type="match status" value="2"/>
</dbReference>
<dbReference type="SUPFAM" id="SSF49265">
    <property type="entry name" value="Fibronectin type III"/>
    <property type="match status" value="1"/>
</dbReference>
<keyword evidence="12" id="KW-1185">Reference proteome</keyword>
<dbReference type="SMART" id="SM00220">
    <property type="entry name" value="S_TKc"/>
    <property type="match status" value="1"/>
</dbReference>
<dbReference type="GO" id="GO:0005634">
    <property type="term" value="C:nucleus"/>
    <property type="evidence" value="ECO:0007669"/>
    <property type="project" value="TreeGrafter"/>
</dbReference>
<dbReference type="InterPro" id="IPR008271">
    <property type="entry name" value="Ser/Thr_kinase_AS"/>
</dbReference>
<accession>A0AAV4XV25</accession>
<dbReference type="PROSITE" id="PS50011">
    <property type="entry name" value="PROTEIN_KINASE_DOM"/>
    <property type="match status" value="1"/>
</dbReference>
<feature type="region of interest" description="Disordered" evidence="8">
    <location>
        <begin position="450"/>
        <end position="496"/>
    </location>
</feature>
<dbReference type="GO" id="GO:0005524">
    <property type="term" value="F:ATP binding"/>
    <property type="evidence" value="ECO:0007669"/>
    <property type="project" value="UniProtKB-UniRule"/>
</dbReference>
<dbReference type="InterPro" id="IPR036116">
    <property type="entry name" value="FN3_sf"/>
</dbReference>
<evidence type="ECO:0000256" key="8">
    <source>
        <dbReference type="SAM" id="MobiDB-lite"/>
    </source>
</evidence>
<evidence type="ECO:0000256" key="6">
    <source>
        <dbReference type="PROSITE-ProRule" id="PRU10141"/>
    </source>
</evidence>
<feature type="compositionally biased region" description="Low complexity" evidence="8">
    <location>
        <begin position="450"/>
        <end position="485"/>
    </location>
</feature>
<dbReference type="InterPro" id="IPR013783">
    <property type="entry name" value="Ig-like_fold"/>
</dbReference>
<feature type="binding site" evidence="6">
    <location>
        <position position="221"/>
    </location>
    <ligand>
        <name>ATP</name>
        <dbReference type="ChEBI" id="CHEBI:30616"/>
    </ligand>
</feature>
<dbReference type="PANTHER" id="PTHR24342">
    <property type="entry name" value="SERINE/THREONINE-PROTEIN KINASE 17"/>
    <property type="match status" value="1"/>
</dbReference>
<evidence type="ECO:0000313" key="12">
    <source>
        <dbReference type="Proteomes" id="UP001054945"/>
    </source>
</evidence>
<feature type="domain" description="Protein kinase" evidence="9">
    <location>
        <begin position="192"/>
        <end position="496"/>
    </location>
</feature>
<dbReference type="CDD" id="cd00063">
    <property type="entry name" value="FN3"/>
    <property type="match status" value="1"/>
</dbReference>
<evidence type="ECO:0000256" key="1">
    <source>
        <dbReference type="ARBA" id="ARBA00022527"/>
    </source>
</evidence>
<dbReference type="AlphaFoldDB" id="A0AAV4XV25"/>
<dbReference type="Gene3D" id="3.30.200.20">
    <property type="entry name" value="Phosphorylase Kinase, domain 1"/>
    <property type="match status" value="1"/>
</dbReference>
<dbReference type="GO" id="GO:0004674">
    <property type="term" value="F:protein serine/threonine kinase activity"/>
    <property type="evidence" value="ECO:0007669"/>
    <property type="project" value="UniProtKB-KW"/>
</dbReference>
<dbReference type="Pfam" id="PF00069">
    <property type="entry name" value="Pkinase"/>
    <property type="match status" value="1"/>
</dbReference>
<dbReference type="GO" id="GO:0043065">
    <property type="term" value="P:positive regulation of apoptotic process"/>
    <property type="evidence" value="ECO:0007669"/>
    <property type="project" value="TreeGrafter"/>
</dbReference>
<evidence type="ECO:0000313" key="11">
    <source>
        <dbReference type="EMBL" id="GIY97593.1"/>
    </source>
</evidence>
<dbReference type="PROSITE" id="PS00108">
    <property type="entry name" value="PROTEIN_KINASE_ST"/>
    <property type="match status" value="1"/>
</dbReference>
<evidence type="ECO:0000256" key="7">
    <source>
        <dbReference type="RuleBase" id="RU000304"/>
    </source>
</evidence>
<reference evidence="11 12" key="1">
    <citation type="submission" date="2021-06" db="EMBL/GenBank/DDBJ databases">
        <title>Caerostris extrusa draft genome.</title>
        <authorList>
            <person name="Kono N."/>
            <person name="Arakawa K."/>
        </authorList>
    </citation>
    <scope>NUCLEOTIDE SEQUENCE [LARGE SCALE GENOMIC DNA]</scope>
</reference>
<dbReference type="SMART" id="SM00060">
    <property type="entry name" value="FN3"/>
    <property type="match status" value="1"/>
</dbReference>
<organism evidence="11 12">
    <name type="scientific">Caerostris extrusa</name>
    <name type="common">Bark spider</name>
    <name type="synonym">Caerostris bankana</name>
    <dbReference type="NCBI Taxonomy" id="172846"/>
    <lineage>
        <taxon>Eukaryota</taxon>
        <taxon>Metazoa</taxon>
        <taxon>Ecdysozoa</taxon>
        <taxon>Arthropoda</taxon>
        <taxon>Chelicerata</taxon>
        <taxon>Arachnida</taxon>
        <taxon>Araneae</taxon>
        <taxon>Araneomorphae</taxon>
        <taxon>Entelegynae</taxon>
        <taxon>Araneoidea</taxon>
        <taxon>Araneidae</taxon>
        <taxon>Caerostris</taxon>
    </lineage>
</organism>
<dbReference type="SUPFAM" id="SSF56112">
    <property type="entry name" value="Protein kinase-like (PK-like)"/>
    <property type="match status" value="1"/>
</dbReference>
<evidence type="ECO:0000256" key="2">
    <source>
        <dbReference type="ARBA" id="ARBA00022679"/>
    </source>
</evidence>
<sequence>MLFLKRLGGRVLSDEGGRLSILDGREMSVVTVNDVTADDSGKYVVSVENQGGGDSCFASVAVVGFPEPPGGEPTASEVTDHSLVLSWYGSMYDGGSVVTGYQVEMCTLPDKKWHKVASSVNTSCSVPGLSKGQRYIFRVRAENRYGSSHPSKESKIIRLDDFLQDDSSADEEPKELSAPITIESGTNFTERFDLKEEVGKGRFGTVYRCVERACSRPRAAKVIRCLKVKDKEKVRQEIEIMSRLQHPKLMQVLAAFESGRNMIMVMEYISGGELFERVIADDFVLTEQDCILFMRQICDGVAYMHRNDVLHLDLKPENILCKTRTSHKIKIIDFRAGAHLQEGREPAHPVRHPRIRGPGGHQLRARLSRQRHVERRGHLLCPIVSLLVKNVRNRLSSEQCLKHPWLATAGLSQKRPLSTEKLKRFIIRRKWQKSGTAIRALGRMVSLSRSSLGSSCDSYSPLGSPTSSRSRSRSSIMSRSETTESGESDVFQDLSR</sequence>
<proteinExistence type="inferred from homology"/>
<keyword evidence="4 11" id="KW-0418">Kinase</keyword>
<dbReference type="PANTHER" id="PTHR24342:SF20">
    <property type="entry name" value="MYOSIN LIGHT CHAIN KINASE, SMOOTH MUSCLE"/>
    <property type="match status" value="1"/>
</dbReference>
<evidence type="ECO:0000259" key="9">
    <source>
        <dbReference type="PROSITE" id="PS50011"/>
    </source>
</evidence>